<name>A0A8H7WHJ6_9HELO</name>
<dbReference type="CDD" id="cd12148">
    <property type="entry name" value="fungal_TF_MHR"/>
    <property type="match status" value="1"/>
</dbReference>
<dbReference type="Proteomes" id="UP000664132">
    <property type="component" value="Unassembled WGS sequence"/>
</dbReference>
<sequence length="238" mass="27810">MSVQHRANNFEFLNMQQSRGAIDFHRGSLTWMHNVIHWPTFYNECEKFWNRETVEEKSWLALYYAVLSTLMIHQRFFLKSLKDRWYTYTRITCIESARTILEEYYASFKDESSDMWTILAHVTTASIILLLDYLLSEDSVPSNYQLVCDCLSLMERSEKHSTIHAKGTRLIRILSSHAQQKSPPDLSQIALMLRDGEASNEQAELQSMGNGHNAGAEMWDWDSVFFNSFDMTFDGTFL</sequence>
<reference evidence="1" key="1">
    <citation type="submission" date="2021-02" db="EMBL/GenBank/DDBJ databases">
        <title>Genome sequence Cadophora malorum strain M34.</title>
        <authorList>
            <person name="Stefanovic E."/>
            <person name="Vu D."/>
            <person name="Scully C."/>
            <person name="Dijksterhuis J."/>
            <person name="Roader J."/>
            <person name="Houbraken J."/>
        </authorList>
    </citation>
    <scope>NUCLEOTIDE SEQUENCE</scope>
    <source>
        <strain evidence="1">M34</strain>
    </source>
</reference>
<dbReference type="EMBL" id="JAFJYH010000014">
    <property type="protein sequence ID" value="KAG4425083.1"/>
    <property type="molecule type" value="Genomic_DNA"/>
</dbReference>
<organism evidence="1 2">
    <name type="scientific">Cadophora malorum</name>
    <dbReference type="NCBI Taxonomy" id="108018"/>
    <lineage>
        <taxon>Eukaryota</taxon>
        <taxon>Fungi</taxon>
        <taxon>Dikarya</taxon>
        <taxon>Ascomycota</taxon>
        <taxon>Pezizomycotina</taxon>
        <taxon>Leotiomycetes</taxon>
        <taxon>Helotiales</taxon>
        <taxon>Ploettnerulaceae</taxon>
        <taxon>Cadophora</taxon>
    </lineage>
</organism>
<accession>A0A8H7WHJ6</accession>
<keyword evidence="2" id="KW-1185">Reference proteome</keyword>
<evidence type="ECO:0000313" key="2">
    <source>
        <dbReference type="Proteomes" id="UP000664132"/>
    </source>
</evidence>
<dbReference type="OrthoDB" id="1747771at2759"/>
<proteinExistence type="predicted"/>
<protein>
    <submittedName>
        <fullName evidence="1">Uncharacterized protein</fullName>
    </submittedName>
</protein>
<gene>
    <name evidence="1" type="ORF">IFR04_001853</name>
</gene>
<comment type="caution">
    <text evidence="1">The sequence shown here is derived from an EMBL/GenBank/DDBJ whole genome shotgun (WGS) entry which is preliminary data.</text>
</comment>
<dbReference type="AlphaFoldDB" id="A0A8H7WHJ6"/>
<evidence type="ECO:0000313" key="1">
    <source>
        <dbReference type="EMBL" id="KAG4425083.1"/>
    </source>
</evidence>